<dbReference type="EMBL" id="RZNX01000002">
    <property type="protein sequence ID" value="RUT33411.1"/>
    <property type="molecule type" value="Genomic_DNA"/>
</dbReference>
<sequence>MSRVRGRTLSKPKRITAWTVILLLIFGSWGGNLWYYRSMQLEEPLFLKSYVSMSAGHGRSLELVYLENRYGSKKVTGVQIDELPELSFTLSNWNNGTYQTVMKAYAGFNAQGEEPPIKSPVTVKEVTVFYSEGPPRKVPIGEITILPDSDVELVDFYSSMASSDRTGYNYGTMMKPAVLERIDFTYSDRLKPYLHLYLSDKPIESLKYPISKQKGDGLSLSYKWEIPLDNPMAYVDYQPECRLEFRLKDGQRVTQSFRINVNFNLTDEQMKRLVRSGGEPQ</sequence>
<reference evidence="2 3" key="1">
    <citation type="submission" date="2018-12" db="EMBL/GenBank/DDBJ databases">
        <authorList>
            <person name="Sun L."/>
            <person name="Chen Z."/>
        </authorList>
    </citation>
    <scope>NUCLEOTIDE SEQUENCE [LARGE SCALE GENOMIC DNA]</scope>
    <source>
        <strain evidence="2 3">3-5-3</strain>
    </source>
</reference>
<dbReference type="AlphaFoldDB" id="A0A3S1B700"/>
<evidence type="ECO:0000313" key="2">
    <source>
        <dbReference type="EMBL" id="RUT33411.1"/>
    </source>
</evidence>
<dbReference type="OrthoDB" id="1905191at2"/>
<feature type="domain" description="UBX" evidence="1">
    <location>
        <begin position="236"/>
        <end position="281"/>
    </location>
</feature>
<dbReference type="InterPro" id="IPR001012">
    <property type="entry name" value="UBX_dom"/>
</dbReference>
<organism evidence="2 3">
    <name type="scientific">Paenibacillus zeisoli</name>
    <dbReference type="NCBI Taxonomy" id="2496267"/>
    <lineage>
        <taxon>Bacteria</taxon>
        <taxon>Bacillati</taxon>
        <taxon>Bacillota</taxon>
        <taxon>Bacilli</taxon>
        <taxon>Bacillales</taxon>
        <taxon>Paenibacillaceae</taxon>
        <taxon>Paenibacillus</taxon>
    </lineage>
</organism>
<evidence type="ECO:0000259" key="1">
    <source>
        <dbReference type="PROSITE" id="PS50033"/>
    </source>
</evidence>
<proteinExistence type="predicted"/>
<keyword evidence="3" id="KW-1185">Reference proteome</keyword>
<comment type="caution">
    <text evidence="2">The sequence shown here is derived from an EMBL/GenBank/DDBJ whole genome shotgun (WGS) entry which is preliminary data.</text>
</comment>
<dbReference type="PROSITE" id="PS50033">
    <property type="entry name" value="UBX"/>
    <property type="match status" value="1"/>
</dbReference>
<evidence type="ECO:0000313" key="3">
    <source>
        <dbReference type="Proteomes" id="UP000272464"/>
    </source>
</evidence>
<gene>
    <name evidence="2" type="ORF">EJP77_07115</name>
</gene>
<dbReference type="Proteomes" id="UP000272464">
    <property type="component" value="Unassembled WGS sequence"/>
</dbReference>
<protein>
    <recommendedName>
        <fullName evidence="1">UBX domain-containing protein</fullName>
    </recommendedName>
</protein>
<accession>A0A3S1B700</accession>
<dbReference type="RefSeq" id="WP_127198526.1">
    <property type="nucleotide sequence ID" value="NZ_RZNX01000002.1"/>
</dbReference>
<name>A0A3S1B700_9BACL</name>